<dbReference type="CDD" id="cd03809">
    <property type="entry name" value="GT4_MtfB-like"/>
    <property type="match status" value="1"/>
</dbReference>
<dbReference type="GO" id="GO:0016757">
    <property type="term" value="F:glycosyltransferase activity"/>
    <property type="evidence" value="ECO:0007669"/>
    <property type="project" value="InterPro"/>
</dbReference>
<keyword evidence="1 4" id="KW-0808">Transferase</keyword>
<evidence type="ECO:0000259" key="3">
    <source>
        <dbReference type="Pfam" id="PF13439"/>
    </source>
</evidence>
<dbReference type="InterPro" id="IPR028098">
    <property type="entry name" value="Glyco_trans_4-like_N"/>
</dbReference>
<reference evidence="4 5" key="1">
    <citation type="submission" date="2018-10" db="EMBL/GenBank/DDBJ databases">
        <title>Genomic Encyclopedia of Type Strains, Phase IV (KMG-IV): sequencing the most valuable type-strain genomes for metagenomic binning, comparative biology and taxonomic classification.</title>
        <authorList>
            <person name="Goeker M."/>
        </authorList>
    </citation>
    <scope>NUCLEOTIDE SEQUENCE [LARGE SCALE GENOMIC DNA]</scope>
    <source>
        <strain evidence="4 5">DSM 22228</strain>
    </source>
</reference>
<evidence type="ECO:0000259" key="2">
    <source>
        <dbReference type="Pfam" id="PF00534"/>
    </source>
</evidence>
<evidence type="ECO:0000313" key="4">
    <source>
        <dbReference type="EMBL" id="RKS84690.1"/>
    </source>
</evidence>
<dbReference type="RefSeq" id="WP_121145541.1">
    <property type="nucleotide sequence ID" value="NZ_RBWY01000004.1"/>
</dbReference>
<dbReference type="InterPro" id="IPR001296">
    <property type="entry name" value="Glyco_trans_1"/>
</dbReference>
<dbReference type="Proteomes" id="UP000278542">
    <property type="component" value="Unassembled WGS sequence"/>
</dbReference>
<proteinExistence type="predicted"/>
<protein>
    <submittedName>
        <fullName evidence="4">Glycosyltransferase involved in cell wall biosynthesis</fullName>
    </submittedName>
</protein>
<evidence type="ECO:0000256" key="1">
    <source>
        <dbReference type="ARBA" id="ARBA00022679"/>
    </source>
</evidence>
<feature type="domain" description="Glycosyltransferase subfamily 4-like N-terminal" evidence="3">
    <location>
        <begin position="17"/>
        <end position="167"/>
    </location>
</feature>
<keyword evidence="5" id="KW-1185">Reference proteome</keyword>
<dbReference type="PANTHER" id="PTHR46401:SF2">
    <property type="entry name" value="GLYCOSYLTRANSFERASE WBBK-RELATED"/>
    <property type="match status" value="1"/>
</dbReference>
<gene>
    <name evidence="4" type="ORF">DES39_1904</name>
</gene>
<sequence length="345" mass="39614">MNSKVYINGRFLTQNITGVQRFALEICKELIKLRDDVVFLVPSSFNERFAPQGFNIEIVGKKDGLYWEQVELPRFLNKHGAPLLISLCNRAPLFYQNNILVLHDITFIRYPESFSRAFLVLYKFLVPKLIKKAKKVLTVSDFSRREIADYYKVNYENIDIIYNAVSDQFFPANKEHGGYFLAVSSDVYNKNFERLILAFNQLTNSSRVKLKVVGRAGVMTNKYSNNANIEFVGRVCDDELIKLYQNAIAFIFPSIYEGFGIPPLEAQACGCPVLSSDVTAMPEVLAESVYYFNPLDINDITQKIAHIETNDQLRNELIQKGFNNVKRFSWNSSAKKLVDIYNSIR</sequence>
<name>A0A495RBR0_9GAMM</name>
<dbReference type="Pfam" id="PF00534">
    <property type="entry name" value="Glycos_transf_1"/>
    <property type="match status" value="1"/>
</dbReference>
<evidence type="ECO:0000313" key="5">
    <source>
        <dbReference type="Proteomes" id="UP000278542"/>
    </source>
</evidence>
<dbReference type="Pfam" id="PF13439">
    <property type="entry name" value="Glyco_transf_4"/>
    <property type="match status" value="1"/>
</dbReference>
<accession>A0A495RBR0</accession>
<dbReference type="AlphaFoldDB" id="A0A495RBR0"/>
<comment type="caution">
    <text evidence="4">The sequence shown here is derived from an EMBL/GenBank/DDBJ whole genome shotgun (WGS) entry which is preliminary data.</text>
</comment>
<feature type="domain" description="Glycosyl transferase family 1" evidence="2">
    <location>
        <begin position="173"/>
        <end position="321"/>
    </location>
</feature>
<dbReference type="GO" id="GO:0009103">
    <property type="term" value="P:lipopolysaccharide biosynthetic process"/>
    <property type="evidence" value="ECO:0007669"/>
    <property type="project" value="TreeGrafter"/>
</dbReference>
<organism evidence="4 5">
    <name type="scientific">Orbus hercynius</name>
    <dbReference type="NCBI Taxonomy" id="593135"/>
    <lineage>
        <taxon>Bacteria</taxon>
        <taxon>Pseudomonadati</taxon>
        <taxon>Pseudomonadota</taxon>
        <taxon>Gammaproteobacteria</taxon>
        <taxon>Orbales</taxon>
        <taxon>Orbaceae</taxon>
        <taxon>Orbus</taxon>
    </lineage>
</organism>
<dbReference type="PANTHER" id="PTHR46401">
    <property type="entry name" value="GLYCOSYLTRANSFERASE WBBK-RELATED"/>
    <property type="match status" value="1"/>
</dbReference>
<dbReference type="EMBL" id="RBWY01000004">
    <property type="protein sequence ID" value="RKS84690.1"/>
    <property type="molecule type" value="Genomic_DNA"/>
</dbReference>
<dbReference type="Gene3D" id="3.40.50.2000">
    <property type="entry name" value="Glycogen Phosphorylase B"/>
    <property type="match status" value="2"/>
</dbReference>
<dbReference type="SUPFAM" id="SSF53756">
    <property type="entry name" value="UDP-Glycosyltransferase/glycogen phosphorylase"/>
    <property type="match status" value="1"/>
</dbReference>
<dbReference type="OrthoDB" id="9801609at2"/>